<name>A0ABS4CGD0_9ENTE</name>
<dbReference type="Proteomes" id="UP000673375">
    <property type="component" value="Unassembled WGS sequence"/>
</dbReference>
<dbReference type="InterPro" id="IPR027417">
    <property type="entry name" value="P-loop_NTPase"/>
</dbReference>
<dbReference type="RefSeq" id="WP_209556050.1">
    <property type="nucleotide sequence ID" value="NZ_JAEDXU010000001.1"/>
</dbReference>
<evidence type="ECO:0000259" key="2">
    <source>
        <dbReference type="Pfam" id="PF20441"/>
    </source>
</evidence>
<dbReference type="PANTHER" id="PTHR41287:SF1">
    <property type="entry name" value="PROTEIN YMFN"/>
    <property type="match status" value="1"/>
</dbReference>
<dbReference type="PANTHER" id="PTHR41287">
    <property type="match status" value="1"/>
</dbReference>
<proteinExistence type="predicted"/>
<sequence>MTTDFPKNVYRYHPAISEWMYLVDSGKFPVCKEQKQLMDFVREKLDDSGTVINNEIIEKVIKRSEKYFFPLCPFQKFFLSFVVAVYDQDGHLLFDEFLFLAGRGTGKNGLLSCLIFTLPEVNNVPNYNIDIVATTESQAMTSFDEVYDIIDSNKKLQKHFKHGKKVIIHKKTRSKIKYHTSNARSKDGLRSGVIVFDEIHEFETDELINVFTSGLGKKAFPRTFYLTTDGYVRGGFLDELKNLVKQIFSKETVGQRLFPFIFKLDSPEEVHNPEMWVKAIPRLFYDETLLRQVKKEYDRALTSASKMIEFLTKRMNIPTQDAFAAVAEWEDILKTDQKIPDLTSAQCVGAVDYADIRDFVSCGLLFRKGDKRYFIQHTFICYKSLKLTKFKFDIERAVNEGWATIVQDDMVLPSYPAQWFIEQQKKYNILEVAADSWRFSILKDEFAKSGIPVKEVRNGPITHTKLAPLIDSLFSLHNIVFGKDFMMRWYTNNVYVKFDNKGNKSYEKIEPKTRKTDGFMAFVHALSIEPEYKQPVRINRKLRSVIGE</sequence>
<dbReference type="InterPro" id="IPR005021">
    <property type="entry name" value="Terminase_largesu-like"/>
</dbReference>
<dbReference type="Pfam" id="PF20441">
    <property type="entry name" value="TerL_nuclease"/>
    <property type="match status" value="1"/>
</dbReference>
<evidence type="ECO:0000313" key="4">
    <source>
        <dbReference type="Proteomes" id="UP000673375"/>
    </source>
</evidence>
<evidence type="ECO:0000259" key="1">
    <source>
        <dbReference type="Pfam" id="PF03354"/>
    </source>
</evidence>
<comment type="caution">
    <text evidence="3">The sequence shown here is derived from an EMBL/GenBank/DDBJ whole genome shotgun (WGS) entry which is preliminary data.</text>
</comment>
<dbReference type="EMBL" id="JAEDXU010000001">
    <property type="protein sequence ID" value="MBP1045278.1"/>
    <property type="molecule type" value="Genomic_DNA"/>
</dbReference>
<dbReference type="InterPro" id="IPR046461">
    <property type="entry name" value="TerL_ATPase"/>
</dbReference>
<organism evidence="3 4">
    <name type="scientific">Enterococcus larvae</name>
    <dbReference type="NCBI Taxonomy" id="2794352"/>
    <lineage>
        <taxon>Bacteria</taxon>
        <taxon>Bacillati</taxon>
        <taxon>Bacillota</taxon>
        <taxon>Bacilli</taxon>
        <taxon>Lactobacillales</taxon>
        <taxon>Enterococcaceae</taxon>
        <taxon>Enterococcus</taxon>
    </lineage>
</organism>
<evidence type="ECO:0000313" key="3">
    <source>
        <dbReference type="EMBL" id="MBP1045278.1"/>
    </source>
</evidence>
<protein>
    <submittedName>
        <fullName evidence="3">Terminase large subunit</fullName>
    </submittedName>
</protein>
<dbReference type="InterPro" id="IPR046462">
    <property type="entry name" value="TerL_nuclease"/>
</dbReference>
<dbReference type="Gene3D" id="3.40.50.300">
    <property type="entry name" value="P-loop containing nucleotide triphosphate hydrolases"/>
    <property type="match status" value="1"/>
</dbReference>
<accession>A0ABS4CGD0</accession>
<feature type="domain" description="Terminase large subunit-like endonuclease" evidence="2">
    <location>
        <begin position="258"/>
        <end position="526"/>
    </location>
</feature>
<dbReference type="Pfam" id="PF03354">
    <property type="entry name" value="TerL_ATPase"/>
    <property type="match status" value="1"/>
</dbReference>
<keyword evidence="4" id="KW-1185">Reference proteome</keyword>
<gene>
    <name evidence="3" type="ORF">I6N96_03240</name>
</gene>
<reference evidence="3 4" key="1">
    <citation type="submission" date="2020-12" db="EMBL/GenBank/DDBJ databases">
        <title>Vagococcus allomyrinae sp. nov. and Enterococcus lavae sp. nov., isolated from the larvae of Allomyrina dichotoma.</title>
        <authorList>
            <person name="Lee S.D."/>
        </authorList>
    </citation>
    <scope>NUCLEOTIDE SEQUENCE [LARGE SCALE GENOMIC DNA]</scope>
    <source>
        <strain evidence="3 4">BWM-S5</strain>
    </source>
</reference>
<feature type="domain" description="Terminase large subunit-like ATPase" evidence="1">
    <location>
        <begin position="73"/>
        <end position="245"/>
    </location>
</feature>